<proteinExistence type="predicted"/>
<sequence length="103" mass="11909">MFVSTTEESSFFSRWFSAPKHRACSVLAIKQTTRVPMQVFKDCDLGYPDQLQKRKNYALNRSHDYSEAICGGFDCLKQLPGQEFRVPVDVMVRIDCPRRPPPH</sequence>
<dbReference type="Proteomes" id="UP001341840">
    <property type="component" value="Unassembled WGS sequence"/>
</dbReference>
<protein>
    <submittedName>
        <fullName evidence="1">Uncharacterized protein</fullName>
    </submittedName>
</protein>
<organism evidence="1 2">
    <name type="scientific">Stylosanthes scabra</name>
    <dbReference type="NCBI Taxonomy" id="79078"/>
    <lineage>
        <taxon>Eukaryota</taxon>
        <taxon>Viridiplantae</taxon>
        <taxon>Streptophyta</taxon>
        <taxon>Embryophyta</taxon>
        <taxon>Tracheophyta</taxon>
        <taxon>Spermatophyta</taxon>
        <taxon>Magnoliopsida</taxon>
        <taxon>eudicotyledons</taxon>
        <taxon>Gunneridae</taxon>
        <taxon>Pentapetalae</taxon>
        <taxon>rosids</taxon>
        <taxon>fabids</taxon>
        <taxon>Fabales</taxon>
        <taxon>Fabaceae</taxon>
        <taxon>Papilionoideae</taxon>
        <taxon>50 kb inversion clade</taxon>
        <taxon>dalbergioids sensu lato</taxon>
        <taxon>Dalbergieae</taxon>
        <taxon>Pterocarpus clade</taxon>
        <taxon>Stylosanthes</taxon>
    </lineage>
</organism>
<accession>A0ABU6Q352</accession>
<reference evidence="1 2" key="1">
    <citation type="journal article" date="2023" name="Plants (Basel)">
        <title>Bridging the Gap: Combining Genomics and Transcriptomics Approaches to Understand Stylosanthes scabra, an Orphan Legume from the Brazilian Caatinga.</title>
        <authorList>
            <person name="Ferreira-Neto J.R.C."/>
            <person name="da Silva M.D."/>
            <person name="Binneck E."/>
            <person name="de Melo N.F."/>
            <person name="da Silva R.H."/>
            <person name="de Melo A.L.T.M."/>
            <person name="Pandolfi V."/>
            <person name="Bustamante F.O."/>
            <person name="Brasileiro-Vidal A.C."/>
            <person name="Benko-Iseppon A.M."/>
        </authorList>
    </citation>
    <scope>NUCLEOTIDE SEQUENCE [LARGE SCALE GENOMIC DNA]</scope>
    <source>
        <tissue evidence="1">Leaves</tissue>
    </source>
</reference>
<comment type="caution">
    <text evidence="1">The sequence shown here is derived from an EMBL/GenBank/DDBJ whole genome shotgun (WGS) entry which is preliminary data.</text>
</comment>
<gene>
    <name evidence="1" type="ORF">PIB30_003211</name>
</gene>
<dbReference type="EMBL" id="JASCZI010000006">
    <property type="protein sequence ID" value="MED6106253.1"/>
    <property type="molecule type" value="Genomic_DNA"/>
</dbReference>
<evidence type="ECO:0000313" key="1">
    <source>
        <dbReference type="EMBL" id="MED6106253.1"/>
    </source>
</evidence>
<keyword evidence="2" id="KW-1185">Reference proteome</keyword>
<name>A0ABU6Q352_9FABA</name>
<evidence type="ECO:0000313" key="2">
    <source>
        <dbReference type="Proteomes" id="UP001341840"/>
    </source>
</evidence>